<dbReference type="Proteomes" id="UP000198802">
    <property type="component" value="Unassembled WGS sequence"/>
</dbReference>
<dbReference type="GO" id="GO:0005886">
    <property type="term" value="C:plasma membrane"/>
    <property type="evidence" value="ECO:0007669"/>
    <property type="project" value="UniProtKB-SubCell"/>
</dbReference>
<evidence type="ECO:0000256" key="11">
    <source>
        <dbReference type="ARBA" id="ARBA00045497"/>
    </source>
</evidence>
<keyword evidence="6" id="KW-0460">Magnesium</keyword>
<dbReference type="InterPro" id="IPR045863">
    <property type="entry name" value="CorA_TM1_TM2"/>
</dbReference>
<dbReference type="PANTHER" id="PTHR46494">
    <property type="entry name" value="CORA FAMILY METAL ION TRANSPORTER (EUROFUNG)"/>
    <property type="match status" value="1"/>
</dbReference>
<name>A0A0S4QLC6_9ACTN</name>
<dbReference type="PANTHER" id="PTHR46494:SF1">
    <property type="entry name" value="CORA FAMILY METAL ION TRANSPORTER (EUROFUNG)"/>
    <property type="match status" value="1"/>
</dbReference>
<keyword evidence="9 13" id="KW-0472">Membrane</keyword>
<dbReference type="SUPFAM" id="SSF144083">
    <property type="entry name" value="Magnesium transport protein CorA, transmembrane region"/>
    <property type="match status" value="1"/>
</dbReference>
<dbReference type="SUPFAM" id="SSF143865">
    <property type="entry name" value="CorA soluble domain-like"/>
    <property type="match status" value="1"/>
</dbReference>
<dbReference type="Gene3D" id="3.30.460.20">
    <property type="entry name" value="CorA soluble domain-like"/>
    <property type="match status" value="1"/>
</dbReference>
<dbReference type="RefSeq" id="WP_242666238.1">
    <property type="nucleotide sequence ID" value="NZ_FAOZ01000007.1"/>
</dbReference>
<organism evidence="14 15">
    <name type="scientific">Parafrankia irregularis</name>
    <dbReference type="NCBI Taxonomy" id="795642"/>
    <lineage>
        <taxon>Bacteria</taxon>
        <taxon>Bacillati</taxon>
        <taxon>Actinomycetota</taxon>
        <taxon>Actinomycetes</taxon>
        <taxon>Frankiales</taxon>
        <taxon>Frankiaceae</taxon>
        <taxon>Parafrankia</taxon>
    </lineage>
</organism>
<dbReference type="EMBL" id="FAOZ01000007">
    <property type="protein sequence ID" value="CUU56453.1"/>
    <property type="molecule type" value="Genomic_DNA"/>
</dbReference>
<feature type="transmembrane region" description="Helical" evidence="13">
    <location>
        <begin position="386"/>
        <end position="406"/>
    </location>
</feature>
<evidence type="ECO:0000256" key="10">
    <source>
        <dbReference type="ARBA" id="ARBA00034269"/>
    </source>
</evidence>
<keyword evidence="8" id="KW-0406">Ion transport</keyword>
<keyword evidence="3" id="KW-0813">Transport</keyword>
<feature type="compositionally biased region" description="Basic and acidic residues" evidence="12">
    <location>
        <begin position="18"/>
        <end position="44"/>
    </location>
</feature>
<dbReference type="Pfam" id="PF01544">
    <property type="entry name" value="CorA"/>
    <property type="match status" value="1"/>
</dbReference>
<keyword evidence="7 13" id="KW-1133">Transmembrane helix</keyword>
<dbReference type="GO" id="GO:0015087">
    <property type="term" value="F:cobalt ion transmembrane transporter activity"/>
    <property type="evidence" value="ECO:0007669"/>
    <property type="project" value="TreeGrafter"/>
</dbReference>
<dbReference type="AlphaFoldDB" id="A0A0S4QLC6"/>
<evidence type="ECO:0000256" key="3">
    <source>
        <dbReference type="ARBA" id="ARBA00022448"/>
    </source>
</evidence>
<reference evidence="15" key="1">
    <citation type="submission" date="2015-11" db="EMBL/GenBank/DDBJ databases">
        <authorList>
            <person name="Varghese N."/>
        </authorList>
    </citation>
    <scope>NUCLEOTIDE SEQUENCE [LARGE SCALE GENOMIC DNA]</scope>
    <source>
        <strain evidence="15">DSM 45899</strain>
    </source>
</reference>
<evidence type="ECO:0000256" key="12">
    <source>
        <dbReference type="SAM" id="MobiDB-lite"/>
    </source>
</evidence>
<dbReference type="FunFam" id="1.20.58.340:FF:000004">
    <property type="entry name" value="Magnesium transport protein CorA"/>
    <property type="match status" value="1"/>
</dbReference>
<dbReference type="CDD" id="cd12830">
    <property type="entry name" value="MtCorA-like"/>
    <property type="match status" value="1"/>
</dbReference>
<evidence type="ECO:0000256" key="6">
    <source>
        <dbReference type="ARBA" id="ARBA00022842"/>
    </source>
</evidence>
<evidence type="ECO:0000313" key="15">
    <source>
        <dbReference type="Proteomes" id="UP000198802"/>
    </source>
</evidence>
<evidence type="ECO:0000256" key="7">
    <source>
        <dbReference type="ARBA" id="ARBA00022989"/>
    </source>
</evidence>
<evidence type="ECO:0000256" key="8">
    <source>
        <dbReference type="ARBA" id="ARBA00023065"/>
    </source>
</evidence>
<evidence type="ECO:0000256" key="13">
    <source>
        <dbReference type="SAM" id="Phobius"/>
    </source>
</evidence>
<dbReference type="GO" id="GO:0015095">
    <property type="term" value="F:magnesium ion transmembrane transporter activity"/>
    <property type="evidence" value="ECO:0007669"/>
    <property type="project" value="TreeGrafter"/>
</dbReference>
<evidence type="ECO:0000256" key="9">
    <source>
        <dbReference type="ARBA" id="ARBA00023136"/>
    </source>
</evidence>
<dbReference type="InterPro" id="IPR002523">
    <property type="entry name" value="MgTranspt_CorA/ZnTranspt_ZntB"/>
</dbReference>
<proteinExistence type="inferred from homology"/>
<feature type="transmembrane region" description="Helical" evidence="13">
    <location>
        <begin position="355"/>
        <end position="374"/>
    </location>
</feature>
<evidence type="ECO:0000256" key="1">
    <source>
        <dbReference type="ARBA" id="ARBA00004651"/>
    </source>
</evidence>
<evidence type="ECO:0000256" key="4">
    <source>
        <dbReference type="ARBA" id="ARBA00022475"/>
    </source>
</evidence>
<keyword evidence="5 13" id="KW-0812">Transmembrane</keyword>
<evidence type="ECO:0000256" key="2">
    <source>
        <dbReference type="ARBA" id="ARBA00009765"/>
    </source>
</evidence>
<dbReference type="GO" id="GO:0000287">
    <property type="term" value="F:magnesium ion binding"/>
    <property type="evidence" value="ECO:0007669"/>
    <property type="project" value="TreeGrafter"/>
</dbReference>
<keyword evidence="4" id="KW-1003">Cell membrane</keyword>
<gene>
    <name evidence="14" type="ORF">Ga0074812_107337</name>
</gene>
<sequence>MNHEQDPDRLSGPSAGHTADRAHSAPDEHGAAHEHGADHDHDHGVGALRDLLAGALARPVSLVRARPKRRLPAPGTGEAPSGRVVACHVYADGRRVPDGSNLLTAARIARRHHGAFAWVGLFEPSDTELSSIAELYGLPELAVEDAIVAHQRPKIELYGSTLFMVLKTASYVEHDEIAEDTEVVVTGEVMVFIGPDFVVTVRHGNHGALEQLRANLEGQPAMLRHGPSAVLHGVCDGIVDNYLALVERLDADVDAVEALVFERSARAPVEKLYQLKRELLEFKHAVTPLNGPLRMLSDTALPMIDPHVRDHFRDVFDHLVQVTQRVAHLDELLSSILQATLTQVTIAQNEDMRKISAWVAIGAVPTAIAGIYGMNFEHMPELREVWGYPAVLTLMAVICLSLHRAFRRNGWL</sequence>
<comment type="catalytic activity">
    <reaction evidence="10">
        <text>Mg(2+)(in) = Mg(2+)(out)</text>
        <dbReference type="Rhea" id="RHEA:29827"/>
        <dbReference type="ChEBI" id="CHEBI:18420"/>
    </reaction>
</comment>
<dbReference type="InterPro" id="IPR045861">
    <property type="entry name" value="CorA_cytoplasmic_dom"/>
</dbReference>
<dbReference type="Gene3D" id="1.20.58.340">
    <property type="entry name" value="Magnesium transport protein CorA, transmembrane region"/>
    <property type="match status" value="2"/>
</dbReference>
<protein>
    <submittedName>
        <fullName evidence="14">Magnesium transporter</fullName>
    </submittedName>
</protein>
<evidence type="ECO:0000313" key="14">
    <source>
        <dbReference type="EMBL" id="CUU56453.1"/>
    </source>
</evidence>
<feature type="region of interest" description="Disordered" evidence="12">
    <location>
        <begin position="1"/>
        <end position="44"/>
    </location>
</feature>
<evidence type="ECO:0000256" key="5">
    <source>
        <dbReference type="ARBA" id="ARBA00022692"/>
    </source>
</evidence>
<comment type="subcellular location">
    <subcellularLocation>
        <location evidence="1">Cell membrane</location>
        <topology evidence="1">Multi-pass membrane protein</topology>
    </subcellularLocation>
</comment>
<comment type="function">
    <text evidence="11">Mediates influx of magnesium ions. Alternates between open and closed states. Activated by low cytoplasmic Mg(2+) levels. Inactive when cytoplasmic Mg(2+) levels are high.</text>
</comment>
<comment type="similarity">
    <text evidence="2">Belongs to the CorA metal ion transporter (MIT) (TC 1.A.35) family.</text>
</comment>
<dbReference type="GO" id="GO:0050897">
    <property type="term" value="F:cobalt ion binding"/>
    <property type="evidence" value="ECO:0007669"/>
    <property type="project" value="TreeGrafter"/>
</dbReference>
<accession>A0A0S4QLC6</accession>
<keyword evidence="15" id="KW-1185">Reference proteome</keyword>